<organism evidence="5">
    <name type="scientific">Mucor circinelloides</name>
    <name type="common">Mucor griseo-roseus</name>
    <dbReference type="NCBI Taxonomy" id="36080"/>
    <lineage>
        <taxon>Eukaryota</taxon>
        <taxon>Fungi</taxon>
        <taxon>Fungi incertae sedis</taxon>
        <taxon>Mucoromycota</taxon>
        <taxon>Mucoromycotina</taxon>
        <taxon>Mucoromycetes</taxon>
        <taxon>Mucorales</taxon>
        <taxon>Mucorineae</taxon>
        <taxon>Mucoraceae</taxon>
        <taxon>Mucor</taxon>
    </lineage>
</organism>
<feature type="domain" description="Glycosyltransferase subfamily 4-like N-terminal" evidence="4">
    <location>
        <begin position="14"/>
        <end position="177"/>
    </location>
</feature>
<proteinExistence type="predicted"/>
<dbReference type="PANTHER" id="PTHR45947">
    <property type="entry name" value="SULFOQUINOVOSYL TRANSFERASE SQD2"/>
    <property type="match status" value="1"/>
</dbReference>
<evidence type="ECO:0000256" key="1">
    <source>
        <dbReference type="ARBA" id="ARBA00022676"/>
    </source>
</evidence>
<dbReference type="PANTHER" id="PTHR45947:SF3">
    <property type="entry name" value="SULFOQUINOVOSYL TRANSFERASE SQD2"/>
    <property type="match status" value="1"/>
</dbReference>
<dbReference type="GO" id="GO:0016757">
    <property type="term" value="F:glycosyltransferase activity"/>
    <property type="evidence" value="ECO:0007669"/>
    <property type="project" value="UniProtKB-KW"/>
</dbReference>
<dbReference type="SUPFAM" id="SSF53756">
    <property type="entry name" value="UDP-Glycosyltransferase/glycogen phosphorylase"/>
    <property type="match status" value="1"/>
</dbReference>
<evidence type="ECO:0000313" key="5">
    <source>
        <dbReference type="EMBL" id="AIT18224.1"/>
    </source>
</evidence>
<name>A0A097F6Z4_MUCCI</name>
<keyword evidence="1" id="KW-0808">Transferase</keyword>
<evidence type="ECO:0000259" key="3">
    <source>
        <dbReference type="Pfam" id="PF00534"/>
    </source>
</evidence>
<dbReference type="Pfam" id="PF13439">
    <property type="entry name" value="Glyco_transf_4"/>
    <property type="match status" value="1"/>
</dbReference>
<dbReference type="Pfam" id="PF00534">
    <property type="entry name" value="Glycos_transf_1"/>
    <property type="match status" value="1"/>
</dbReference>
<dbReference type="InterPro" id="IPR028098">
    <property type="entry name" value="Glyco_trans_4-like_N"/>
</dbReference>
<accession>A0A097F6Z4</accession>
<dbReference type="Gene3D" id="3.40.50.2000">
    <property type="entry name" value="Glycogen Phosphorylase B"/>
    <property type="match status" value="2"/>
</dbReference>
<dbReference type="AlphaFoldDB" id="A0A097F6Z4"/>
<dbReference type="InterPro" id="IPR050194">
    <property type="entry name" value="Glycosyltransferase_grp1"/>
</dbReference>
<protein>
    <submittedName>
        <fullName evidence="5">SmoB</fullName>
    </submittedName>
</protein>
<keyword evidence="1" id="KW-0328">Glycosyltransferase</keyword>
<evidence type="ECO:0000256" key="2">
    <source>
        <dbReference type="SAM" id="MobiDB-lite"/>
    </source>
</evidence>
<feature type="domain" description="Glycosyl transferase family 1" evidence="3">
    <location>
        <begin position="216"/>
        <end position="379"/>
    </location>
</feature>
<dbReference type="InterPro" id="IPR001296">
    <property type="entry name" value="Glyco_trans_1"/>
</dbReference>
<sequence>MRIAIITENFLPKVDGVTRTLTRLLEHLQATGHKMILFGPESGMDVYAGAKLYGTAGIPFLPYPELKLNLWRPAFTKALKAFDPHVIHLVDPVYICAAFLCLFNSKKTPIVASYHTNLGTYCTQFGWGLFASLMWSWNRYCHAQCDFTVCPSESTRHILHTKRFKNLRIWPRGIDTALFSPHQRSDELRTQWLTTGGQSQDDDNDDDDDDDAADVDTAQKESKVVILYVGRVSYEKNLSLVLESYKKMDHSKCHLVIVGHGPAFHPIQEDCSRSQTPVTFTGYLQGVDLATAYASADVFAFPSFTETFGQVVLESMASGLPVVGLLAEGVKDLVHDQISGLLLDTAHLSRPKQIREYTRLLNSLVEDREMREKMGHKAIELSSAYTWWGAMESMVQVYRDAAEKHHIHIEDGGQEITATASADNHDIELSSVVIGDAHNHSSSSDSGLDDDFTDISSIKSGLETPNHIHHKKQEQHIAYLEAIPTTTADTRTVHV</sequence>
<dbReference type="EMBL" id="KJ999703">
    <property type="protein sequence ID" value="AIT18224.1"/>
    <property type="molecule type" value="Genomic_DNA"/>
</dbReference>
<feature type="compositionally biased region" description="Acidic residues" evidence="2">
    <location>
        <begin position="200"/>
        <end position="214"/>
    </location>
</feature>
<evidence type="ECO:0000259" key="4">
    <source>
        <dbReference type="Pfam" id="PF13439"/>
    </source>
</evidence>
<feature type="region of interest" description="Disordered" evidence="2">
    <location>
        <begin position="195"/>
        <end position="215"/>
    </location>
</feature>
<dbReference type="CDD" id="cd03814">
    <property type="entry name" value="GT4-like"/>
    <property type="match status" value="1"/>
</dbReference>
<reference evidence="5" key="1">
    <citation type="journal article" date="2014" name="MBio">
        <title>Analysis of a food-borne fungal pathogen outbreak: virulence and genome of a Mucor circinelloides isolate from yogurt.</title>
        <authorList>
            <person name="Lee S.C."/>
            <person name="Billmyre R.B."/>
            <person name="Li A."/>
            <person name="Carson S."/>
            <person name="Sykes S.M."/>
            <person name="Huh E.Y."/>
            <person name="Mieczkowski P."/>
            <person name="Ko D.C."/>
            <person name="Cuomo C.A."/>
            <person name="Heitman J."/>
        </authorList>
    </citation>
    <scope>NUCLEOTIDE SEQUENCE</scope>
    <source>
        <strain evidence="5">Mucho</strain>
    </source>
</reference>